<gene>
    <name evidence="1" type="ORF">SAMN05444484_103224</name>
</gene>
<keyword evidence="2" id="KW-1185">Reference proteome</keyword>
<evidence type="ECO:0000313" key="2">
    <source>
        <dbReference type="Proteomes" id="UP000184028"/>
    </source>
</evidence>
<protein>
    <submittedName>
        <fullName evidence="1">DKNYY family protein</fullName>
    </submittedName>
</protein>
<proteinExistence type="predicted"/>
<dbReference type="Pfam" id="PF13644">
    <property type="entry name" value="DKNYY"/>
    <property type="match status" value="1"/>
</dbReference>
<evidence type="ECO:0000313" key="1">
    <source>
        <dbReference type="EMBL" id="SHL99023.1"/>
    </source>
</evidence>
<name>A0A1M7F4T5_9FLAO</name>
<dbReference type="STRING" id="946677.SAMN05444484_103224"/>
<accession>A0A1M7F4T5</accession>
<dbReference type="OrthoDB" id="661807at2"/>
<sequence>MNNTWKKIRVVTLPKFGNDGTKEKDESYYSLDGKTVLFNSYSVKGAVFGTFVHCMGFAKDKNKCYRAGSAYKGANPETFEILNYHFAKDKNNIYSLDGIVKNVDYETFEVLDSGFEISSDGLRISKLSFSSDKSGIWWMDYYSYKPVLIKGTNKNTFQRIDDRFSKDDKQVYFGGIRLPKANPATWKRLHENAYYSQDQNRIYFTNNLLKEADAETFKVLPVSLSTGILSYAKDKNWGYITGRIVTHEELEQRIQEDSKHLEGLKK</sequence>
<dbReference type="InterPro" id="IPR027375">
    <property type="entry name" value="DKNYY"/>
</dbReference>
<dbReference type="AlphaFoldDB" id="A0A1M7F4T5"/>
<dbReference type="EMBL" id="FRBT01000003">
    <property type="protein sequence ID" value="SHL99023.1"/>
    <property type="molecule type" value="Genomic_DNA"/>
</dbReference>
<dbReference type="Proteomes" id="UP000184028">
    <property type="component" value="Unassembled WGS sequence"/>
</dbReference>
<organism evidence="1 2">
    <name type="scientific">Flavobacterium chilense</name>
    <dbReference type="NCBI Taxonomy" id="946677"/>
    <lineage>
        <taxon>Bacteria</taxon>
        <taxon>Pseudomonadati</taxon>
        <taxon>Bacteroidota</taxon>
        <taxon>Flavobacteriia</taxon>
        <taxon>Flavobacteriales</taxon>
        <taxon>Flavobacteriaceae</taxon>
        <taxon>Flavobacterium</taxon>
    </lineage>
</organism>
<dbReference type="RefSeq" id="WP_068842513.1">
    <property type="nucleotide sequence ID" value="NZ_FRBT01000003.1"/>
</dbReference>
<reference evidence="2" key="1">
    <citation type="submission" date="2016-11" db="EMBL/GenBank/DDBJ databases">
        <authorList>
            <person name="Varghese N."/>
            <person name="Submissions S."/>
        </authorList>
    </citation>
    <scope>NUCLEOTIDE SEQUENCE [LARGE SCALE GENOMIC DNA]</scope>
    <source>
        <strain evidence="2">DSM 24724</strain>
    </source>
</reference>